<feature type="coiled-coil region" evidence="2">
    <location>
        <begin position="818"/>
        <end position="845"/>
    </location>
</feature>
<proteinExistence type="predicted"/>
<dbReference type="GO" id="GO:0005856">
    <property type="term" value="C:cytoskeleton"/>
    <property type="evidence" value="ECO:0007669"/>
    <property type="project" value="TreeGrafter"/>
</dbReference>
<dbReference type="PANTHER" id="PTHR32083">
    <property type="entry name" value="CILIA AND FLAGELLA-ASSOCIATED PROTEIN 58-RELATED"/>
    <property type="match status" value="1"/>
</dbReference>
<evidence type="ECO:0000259" key="4">
    <source>
        <dbReference type="Pfam" id="PF21771"/>
    </source>
</evidence>
<feature type="region of interest" description="Disordered" evidence="3">
    <location>
        <begin position="873"/>
        <end position="944"/>
    </location>
</feature>
<evidence type="ECO:0000256" key="3">
    <source>
        <dbReference type="SAM" id="MobiDB-lite"/>
    </source>
</evidence>
<dbReference type="Proteomes" id="UP000887562">
    <property type="component" value="Unplaced"/>
</dbReference>
<keyword evidence="5" id="KW-1185">Reference proteome</keyword>
<feature type="domain" description="Cilia- and flagella-associated protein 58 central coiled coil" evidence="4">
    <location>
        <begin position="371"/>
        <end position="674"/>
    </location>
</feature>
<feature type="compositionally biased region" description="Basic and acidic residues" evidence="3">
    <location>
        <begin position="933"/>
        <end position="944"/>
    </location>
</feature>
<feature type="compositionally biased region" description="Acidic residues" evidence="3">
    <location>
        <begin position="917"/>
        <end position="932"/>
    </location>
</feature>
<name>A0A915EWV0_9CEST</name>
<evidence type="ECO:0000256" key="1">
    <source>
        <dbReference type="ARBA" id="ARBA00023054"/>
    </source>
</evidence>
<dbReference type="InterPro" id="IPR049270">
    <property type="entry name" value="CFAP58_CC"/>
</dbReference>
<evidence type="ECO:0000256" key="2">
    <source>
        <dbReference type="SAM" id="Coils"/>
    </source>
</evidence>
<feature type="compositionally biased region" description="Basic and acidic residues" evidence="3">
    <location>
        <begin position="889"/>
        <end position="898"/>
    </location>
</feature>
<evidence type="ECO:0000313" key="5">
    <source>
        <dbReference type="Proteomes" id="UP000887562"/>
    </source>
</evidence>
<evidence type="ECO:0000313" key="6">
    <source>
        <dbReference type="WBParaSite" id="maker-E.canG7_contigs_0846-snap-gene-0.13-mRNA-1"/>
    </source>
</evidence>
<dbReference type="WBParaSite" id="maker-E.canG7_contigs_0846-snap-gene-0.13-mRNA-1">
    <property type="protein sequence ID" value="maker-E.canG7_contigs_0846-snap-gene-0.13-mRNA-1"/>
    <property type="gene ID" value="EcG7_07415"/>
</dbReference>
<protein>
    <recommendedName>
        <fullName evidence="4">Cilia- and flagella-associated protein 58 central coiled coil domain-containing protein</fullName>
    </recommendedName>
</protein>
<organism evidence="5 6">
    <name type="scientific">Echinococcus canadensis</name>
    <dbReference type="NCBI Taxonomy" id="519352"/>
    <lineage>
        <taxon>Eukaryota</taxon>
        <taxon>Metazoa</taxon>
        <taxon>Spiralia</taxon>
        <taxon>Lophotrochozoa</taxon>
        <taxon>Platyhelminthes</taxon>
        <taxon>Cestoda</taxon>
        <taxon>Eucestoda</taxon>
        <taxon>Cyclophyllidea</taxon>
        <taxon>Taeniidae</taxon>
        <taxon>Echinococcus</taxon>
        <taxon>Echinococcus canadensis group</taxon>
    </lineage>
</organism>
<sequence>HDKNLLKGVVKPAIDESSFNQLCEEYNSRGKLLGDLKGNKLLRKFCEEYEKIMAALQKSHENEKKLMRKCRELKADILSNSVRLDHVEKISSENPANLSALKKELESAWTLVEGATGKENQARERIKRLKEEIVTLSNIIEKGGSGEVGADAIAELSKNLEKLTKEKSEQAVENAKLREQIDSTKEQINGLQEEIFTAQQKIAELGRNIQEKASEAQRELRKKEKIEREMNDVGEEVELKHAQIRSISEVIEKLQEELKVRQEENRTLRISYEQMNRKLQLAEAKLADAQSKLDAQVALTESIRAENANRSVEVKQKEEEVEAIRAENAKLVRQNEAASRRIRSIEEKKQELERTRDRLRENIAAIDRDLEATRKTMDNDRKACEELTREKDALSKSLFKVRGQAAKQTNLLRLHEQSKQNLEREITNYNQEAITQRKIINVLENERDHYLREASSYTQKVLNLMEEVKFREMQIFDFRKKIAEAQTKLKQQENLYEAIKSDRNLYSKNLIEAQDEISEMKRKLHLMAHRISQLKEEIANKDAMMVQETAECVRMTRERDNMQKELQRMKNMAIENRSIMESQEAEERKLLKVIAEAEFERTKHRKELDQVISEKDILGIQLVRRNDDLANLYEKIRIQKSVLDKREAQFNKVLEDLRRVREEICATRREKAMLQANATKMDELKREVIKARKELSREQVRCKALEDELKKPINVHRWRKLEIYYLDDWRNYEFLPEGSDPSSFEMIKKIHSLQKRLIGKTEEVLEKEIQIQKKERLYVELKQVLARQPGPEIAEQLAIYENSLREKLAAMKIMTAQMEKHDASIKDYKLQIEKLDNELLDTKKAYFEKRRLKEESRARTKFETPEVIVEKASEISAQSELEEEEQEKLDDKNLERGQDNLGEANLKGGGQDQSSPVEEESGNQEKEQDELEEKEKEGFKEEYS</sequence>
<dbReference type="AlphaFoldDB" id="A0A915EWV0"/>
<reference evidence="6" key="1">
    <citation type="submission" date="2022-11" db="UniProtKB">
        <authorList>
            <consortium name="WormBaseParasite"/>
        </authorList>
    </citation>
    <scope>IDENTIFICATION</scope>
</reference>
<feature type="coiled-coil region" evidence="2">
    <location>
        <begin position="643"/>
        <end position="708"/>
    </location>
</feature>
<dbReference type="PANTHER" id="PTHR32083:SF0">
    <property type="entry name" value="CILIA AND FLAGELLA-ASSOCIATED PROTEIN 58"/>
    <property type="match status" value="1"/>
</dbReference>
<feature type="coiled-coil region" evidence="2">
    <location>
        <begin position="46"/>
        <end position="76"/>
    </location>
</feature>
<feature type="coiled-coil region" evidence="2">
    <location>
        <begin position="112"/>
        <end position="614"/>
    </location>
</feature>
<dbReference type="Pfam" id="PF21771">
    <property type="entry name" value="CFAP58_CC"/>
    <property type="match status" value="1"/>
</dbReference>
<keyword evidence="1 2" id="KW-0175">Coiled coil</keyword>
<accession>A0A915EWV0</accession>